<name>A0A1I7SLP6_BURXY</name>
<evidence type="ECO:0000313" key="3">
    <source>
        <dbReference type="Proteomes" id="UP000095284"/>
    </source>
</evidence>
<dbReference type="Proteomes" id="UP000659654">
    <property type="component" value="Unassembled WGS sequence"/>
</dbReference>
<evidence type="ECO:0000313" key="5">
    <source>
        <dbReference type="WBParaSite" id="BXY_1397900.1"/>
    </source>
</evidence>
<dbReference type="AlphaFoldDB" id="A0A1I7SLP6"/>
<reference evidence="2" key="2">
    <citation type="submission" date="2020-08" db="EMBL/GenBank/DDBJ databases">
        <authorList>
            <person name="Kikuchi T."/>
        </authorList>
    </citation>
    <scope>NUCLEOTIDE SEQUENCE</scope>
    <source>
        <strain evidence="1">Ka4C1</strain>
    </source>
</reference>
<evidence type="ECO:0000313" key="2">
    <source>
        <dbReference type="EMBL" id="CAG9129694.1"/>
    </source>
</evidence>
<dbReference type="EMBL" id="CAJFCV020000006">
    <property type="protein sequence ID" value="CAG9129694.1"/>
    <property type="molecule type" value="Genomic_DNA"/>
</dbReference>
<dbReference type="Proteomes" id="UP000095284">
    <property type="component" value="Unplaced"/>
</dbReference>
<evidence type="ECO:0000313" key="4">
    <source>
        <dbReference type="Proteomes" id="UP000659654"/>
    </source>
</evidence>
<reference evidence="5" key="1">
    <citation type="submission" date="2016-11" db="UniProtKB">
        <authorList>
            <consortium name="WormBaseParasite"/>
        </authorList>
    </citation>
    <scope>IDENTIFICATION</scope>
</reference>
<gene>
    <name evidence="1" type="ORF">BXYJ_LOCUS14204</name>
</gene>
<dbReference type="WBParaSite" id="BXY_1397900.1">
    <property type="protein sequence ID" value="BXY_1397900.1"/>
    <property type="gene ID" value="BXY_1397900"/>
</dbReference>
<organism evidence="3 5">
    <name type="scientific">Bursaphelenchus xylophilus</name>
    <name type="common">Pinewood nematode worm</name>
    <name type="synonym">Aphelenchoides xylophilus</name>
    <dbReference type="NCBI Taxonomy" id="6326"/>
    <lineage>
        <taxon>Eukaryota</taxon>
        <taxon>Metazoa</taxon>
        <taxon>Ecdysozoa</taxon>
        <taxon>Nematoda</taxon>
        <taxon>Chromadorea</taxon>
        <taxon>Rhabditida</taxon>
        <taxon>Tylenchina</taxon>
        <taxon>Tylenchomorpha</taxon>
        <taxon>Aphelenchoidea</taxon>
        <taxon>Aphelenchoididae</taxon>
        <taxon>Bursaphelenchus</taxon>
    </lineage>
</organism>
<sequence length="311" mass="34365">MITVYFLVIVLLYNLKIVFTSSFRQLPTRFVPVATGVVEKITVTSLEECAQIGSNQKIIAIYYDLNSTCIGYSGIRSYVLGTEEAQTTGQAHFVWYLRDNGGGCGCTTAVRAQQLISDYTYGDTTCSSVSNLKYDANSGYCTARTSNVYDTELGYYVVGAVNNGTIYTMTRAQISESVNYDCSEVTPAIPVVYNDIWYCLAIIKTNKSGYQTVRDNICSQYQTNGTPVKIVHLLVYGMVSLFTGNSAVIGLWFNGTSYVYYDNTTAPSLIWDTGRPTGLRMVTVNRKNFALKDFASNNGTMNCLTKVEKSP</sequence>
<keyword evidence="4" id="KW-1185">Reference proteome</keyword>
<proteinExistence type="predicted"/>
<dbReference type="EMBL" id="CAJFDI010000006">
    <property type="protein sequence ID" value="CAD5234113.1"/>
    <property type="molecule type" value="Genomic_DNA"/>
</dbReference>
<evidence type="ECO:0000313" key="1">
    <source>
        <dbReference type="EMBL" id="CAD5234113.1"/>
    </source>
</evidence>
<accession>A0A1I7SLP6</accession>
<protein>
    <submittedName>
        <fullName evidence="1">(pine wood nematode) hypothetical protein</fullName>
    </submittedName>
</protein>
<dbReference type="Proteomes" id="UP000582659">
    <property type="component" value="Unassembled WGS sequence"/>
</dbReference>
<dbReference type="OrthoDB" id="5900592at2759"/>